<evidence type="ECO:0000256" key="5">
    <source>
        <dbReference type="ARBA" id="ARBA00023136"/>
    </source>
</evidence>
<evidence type="ECO:0000256" key="7">
    <source>
        <dbReference type="SAM" id="Phobius"/>
    </source>
</evidence>
<evidence type="ECO:0000256" key="6">
    <source>
        <dbReference type="SAM" id="MobiDB-lite"/>
    </source>
</evidence>
<evidence type="ECO:0000256" key="1">
    <source>
        <dbReference type="ARBA" id="ARBA00004651"/>
    </source>
</evidence>
<keyword evidence="4 7" id="KW-1133">Transmembrane helix</keyword>
<feature type="compositionally biased region" description="Low complexity" evidence="6">
    <location>
        <begin position="162"/>
        <end position="172"/>
    </location>
</feature>
<dbReference type="Proteomes" id="UP000196230">
    <property type="component" value="Unassembled WGS sequence"/>
</dbReference>
<dbReference type="GO" id="GO:0015171">
    <property type="term" value="F:amino acid transmembrane transporter activity"/>
    <property type="evidence" value="ECO:0007669"/>
    <property type="project" value="TreeGrafter"/>
</dbReference>
<keyword evidence="2" id="KW-1003">Cell membrane</keyword>
<name>A0A1R4JKU4_9MICC</name>
<proteinExistence type="predicted"/>
<sequence>MTIFATGFLTNLALVVAVGAQTLFLLRQVVRRDRVLLSLGICLAGDMILLAAGVAGVGVVADAVPWLIPAMTVAGIAYLLWFAFASLRSAWKGQTTLASAAAEAQQNDPEHAPSLTDVVTLTGQLPVIDSEMLAAHRSGHLTEDGTVHRAPRSGEPAEPARPSVVVKPSGSGSVAVQATPKVRTVALDTPQTPLGKAIMLALSVSLLNPHAILDMVVMLGTVSQAYGDGRWLFAGGAILASTLWIVLLGWGGTKIAPFMNSPKMWRIVDSVVGVLMIGIAVKITFTLF</sequence>
<feature type="transmembrane region" description="Helical" evidence="7">
    <location>
        <begin position="197"/>
        <end position="219"/>
    </location>
</feature>
<evidence type="ECO:0000256" key="2">
    <source>
        <dbReference type="ARBA" id="ARBA00022475"/>
    </source>
</evidence>
<dbReference type="InterPro" id="IPR001123">
    <property type="entry name" value="LeuE-type"/>
</dbReference>
<feature type="transmembrane region" description="Helical" evidence="7">
    <location>
        <begin position="66"/>
        <end position="87"/>
    </location>
</feature>
<dbReference type="AlphaFoldDB" id="A0A1R4JKU4"/>
<evidence type="ECO:0000313" key="8">
    <source>
        <dbReference type="EMBL" id="SJN32602.1"/>
    </source>
</evidence>
<feature type="transmembrane region" description="Helical" evidence="7">
    <location>
        <begin position="231"/>
        <end position="252"/>
    </location>
</feature>
<comment type="subcellular location">
    <subcellularLocation>
        <location evidence="1">Cell membrane</location>
        <topology evidence="1">Multi-pass membrane protein</topology>
    </subcellularLocation>
</comment>
<dbReference type="Pfam" id="PF01810">
    <property type="entry name" value="LysE"/>
    <property type="match status" value="2"/>
</dbReference>
<organism evidence="8 9">
    <name type="scientific">Micrococcus lylae</name>
    <dbReference type="NCBI Taxonomy" id="1273"/>
    <lineage>
        <taxon>Bacteria</taxon>
        <taxon>Bacillati</taxon>
        <taxon>Actinomycetota</taxon>
        <taxon>Actinomycetes</taxon>
        <taxon>Micrococcales</taxon>
        <taxon>Micrococcaceae</taxon>
        <taxon>Micrococcus</taxon>
    </lineage>
</organism>
<dbReference type="EMBL" id="FUKP01000063">
    <property type="protein sequence ID" value="SJN32602.1"/>
    <property type="molecule type" value="Genomic_DNA"/>
</dbReference>
<evidence type="ECO:0000256" key="3">
    <source>
        <dbReference type="ARBA" id="ARBA00022692"/>
    </source>
</evidence>
<dbReference type="GO" id="GO:0005886">
    <property type="term" value="C:plasma membrane"/>
    <property type="evidence" value="ECO:0007669"/>
    <property type="project" value="UniProtKB-SubCell"/>
</dbReference>
<dbReference type="RefSeq" id="WP_083315334.1">
    <property type="nucleotide sequence ID" value="NZ_CP126965.1"/>
</dbReference>
<protein>
    <submittedName>
        <fullName evidence="8">Transporter, LysE family</fullName>
    </submittedName>
</protein>
<feature type="region of interest" description="Disordered" evidence="6">
    <location>
        <begin position="139"/>
        <end position="172"/>
    </location>
</feature>
<evidence type="ECO:0000256" key="4">
    <source>
        <dbReference type="ARBA" id="ARBA00022989"/>
    </source>
</evidence>
<keyword evidence="3 7" id="KW-0812">Transmembrane</keyword>
<keyword evidence="5 7" id="KW-0472">Membrane</keyword>
<evidence type="ECO:0000313" key="9">
    <source>
        <dbReference type="Proteomes" id="UP000196230"/>
    </source>
</evidence>
<dbReference type="PANTHER" id="PTHR30086">
    <property type="entry name" value="ARGININE EXPORTER PROTEIN ARGO"/>
    <property type="match status" value="1"/>
</dbReference>
<gene>
    <name evidence="8" type="ORF">FM125_09145</name>
</gene>
<accession>A0A1R4JKU4</accession>
<dbReference type="PANTHER" id="PTHR30086:SF20">
    <property type="entry name" value="ARGININE EXPORTER PROTEIN ARGO-RELATED"/>
    <property type="match status" value="1"/>
</dbReference>
<feature type="transmembrane region" description="Helical" evidence="7">
    <location>
        <begin position="35"/>
        <end position="60"/>
    </location>
</feature>
<feature type="transmembrane region" description="Helical" evidence="7">
    <location>
        <begin position="6"/>
        <end position="26"/>
    </location>
</feature>
<feature type="transmembrane region" description="Helical" evidence="7">
    <location>
        <begin position="264"/>
        <end position="285"/>
    </location>
</feature>
<reference evidence="8 9" key="1">
    <citation type="submission" date="2017-02" db="EMBL/GenBank/DDBJ databases">
        <authorList>
            <person name="Peterson S.W."/>
        </authorList>
    </citation>
    <scope>NUCLEOTIDE SEQUENCE [LARGE SCALE GENOMIC DNA]</scope>
    <source>
        <strain evidence="8 9">2B3F</strain>
    </source>
</reference>